<sequence length="421" mass="48151">MGNYVLGMISTLLIAIITVTYVSKIKFDLAHILCFTLLMLGCIPIKISNLIMILGGVLITHHQDQGKNQWLRYTLFVMYAFVTTWILQVILNFYGSQFASWINYNNYLGTFVCQSVVLLIQLGVIYLFRDSLEILALSPSNKKKGAEIVAIVILAVYLVYGSTFDNDYNNWWISAYVVGLILFWSYVRALALLETKRELAELRNFELKNLENYANEMEEAYQKFRRFRHDYLNILLSLDQAIKSGNLGLIRQTYDKVLAPSKAKINMDYYDFGKLNHIKTSAIKSILYNKFSYATHEGIKLEIEIIDDVKVQRTKLLDAVRIISILLDNAIEAALESNTPKLLVAYIKDANTERVIIENSIALERVELAPIFKEGYTSKSGDRGQGLATVKRLISHYPNVVLNTSSHDYKFTQELILSKEE</sequence>
<keyword evidence="2" id="KW-0472">Membrane</keyword>
<evidence type="ECO:0000256" key="2">
    <source>
        <dbReference type="SAM" id="Phobius"/>
    </source>
</evidence>
<dbReference type="SUPFAM" id="SSF55874">
    <property type="entry name" value="ATPase domain of HSP90 chaperone/DNA topoisomerase II/histidine kinase"/>
    <property type="match status" value="1"/>
</dbReference>
<keyword evidence="2" id="KW-1133">Transmembrane helix</keyword>
<dbReference type="RefSeq" id="WP_260904755.1">
    <property type="nucleotide sequence ID" value="NZ_CP104396.1"/>
</dbReference>
<protein>
    <submittedName>
        <fullName evidence="4">GHKL domain-containing protein</fullName>
    </submittedName>
</protein>
<feature type="transmembrane region" description="Helical" evidence="2">
    <location>
        <begin position="148"/>
        <end position="164"/>
    </location>
</feature>
<feature type="domain" description="Sensor histidine kinase NatK-like C-terminal" evidence="3">
    <location>
        <begin position="315"/>
        <end position="417"/>
    </location>
</feature>
<feature type="transmembrane region" description="Helical" evidence="2">
    <location>
        <begin position="107"/>
        <end position="128"/>
    </location>
</feature>
<gene>
    <name evidence="4" type="ORF">N4562_03995</name>
</gene>
<dbReference type="Proteomes" id="UP001058429">
    <property type="component" value="Chromosome"/>
</dbReference>
<dbReference type="InterPro" id="IPR036890">
    <property type="entry name" value="HATPase_C_sf"/>
</dbReference>
<proteinExistence type="predicted"/>
<name>A0A9Q9MVB3_9LACO</name>
<evidence type="ECO:0000256" key="1">
    <source>
        <dbReference type="SAM" id="Coils"/>
    </source>
</evidence>
<dbReference type="PANTHER" id="PTHR40448">
    <property type="entry name" value="TWO-COMPONENT SENSOR HISTIDINE KINASE"/>
    <property type="match status" value="1"/>
</dbReference>
<dbReference type="GO" id="GO:0042802">
    <property type="term" value="F:identical protein binding"/>
    <property type="evidence" value="ECO:0007669"/>
    <property type="project" value="TreeGrafter"/>
</dbReference>
<dbReference type="Pfam" id="PF14501">
    <property type="entry name" value="HATPase_c_5"/>
    <property type="match status" value="1"/>
</dbReference>
<accession>A0A9Q9MVB3</accession>
<organism evidence="4 5">
    <name type="scientific">Ligilactobacillus agilis</name>
    <dbReference type="NCBI Taxonomy" id="1601"/>
    <lineage>
        <taxon>Bacteria</taxon>
        <taxon>Bacillati</taxon>
        <taxon>Bacillota</taxon>
        <taxon>Bacilli</taxon>
        <taxon>Lactobacillales</taxon>
        <taxon>Lactobacillaceae</taxon>
        <taxon>Ligilactobacillus</taxon>
    </lineage>
</organism>
<feature type="transmembrane region" description="Helical" evidence="2">
    <location>
        <begin position="70"/>
        <end position="95"/>
    </location>
</feature>
<feature type="transmembrane region" description="Helical" evidence="2">
    <location>
        <begin position="5"/>
        <end position="23"/>
    </location>
</feature>
<dbReference type="InterPro" id="IPR032834">
    <property type="entry name" value="NatK-like_C"/>
</dbReference>
<feature type="transmembrane region" description="Helical" evidence="2">
    <location>
        <begin position="170"/>
        <end position="193"/>
    </location>
</feature>
<dbReference type="PANTHER" id="PTHR40448:SF1">
    <property type="entry name" value="TWO-COMPONENT SENSOR HISTIDINE KINASE"/>
    <property type="match status" value="1"/>
</dbReference>
<feature type="coiled-coil region" evidence="1">
    <location>
        <begin position="203"/>
        <end position="230"/>
    </location>
</feature>
<dbReference type="Gene3D" id="3.30.565.10">
    <property type="entry name" value="Histidine kinase-like ATPase, C-terminal domain"/>
    <property type="match status" value="1"/>
</dbReference>
<evidence type="ECO:0000313" key="5">
    <source>
        <dbReference type="Proteomes" id="UP001058429"/>
    </source>
</evidence>
<keyword evidence="1" id="KW-0175">Coiled coil</keyword>
<feature type="transmembrane region" description="Helical" evidence="2">
    <location>
        <begin position="29"/>
        <end position="58"/>
    </location>
</feature>
<dbReference type="EMBL" id="CP104396">
    <property type="protein sequence ID" value="UXC64188.1"/>
    <property type="molecule type" value="Genomic_DNA"/>
</dbReference>
<reference evidence="4" key="1">
    <citation type="submission" date="2022-09" db="EMBL/GenBank/DDBJ databases">
        <title>Complete genome of Ligilactobacillus agilis AM_LB6, isolated from chicken feces.</title>
        <authorList>
            <person name="den Bakker H.C."/>
            <person name="Mann A."/>
        </authorList>
    </citation>
    <scope>NUCLEOTIDE SEQUENCE</scope>
    <source>
        <strain evidence="4">AM_LB6</strain>
    </source>
</reference>
<dbReference type="AlphaFoldDB" id="A0A9Q9MVB3"/>
<evidence type="ECO:0000259" key="3">
    <source>
        <dbReference type="Pfam" id="PF14501"/>
    </source>
</evidence>
<dbReference type="GeneID" id="75136987"/>
<keyword evidence="2" id="KW-0812">Transmembrane</keyword>
<evidence type="ECO:0000313" key="4">
    <source>
        <dbReference type="EMBL" id="UXC64188.1"/>
    </source>
</evidence>